<keyword evidence="6" id="KW-1185">Reference proteome</keyword>
<evidence type="ECO:0000313" key="2">
    <source>
        <dbReference type="EMBL" id="CAF1124270.1"/>
    </source>
</evidence>
<evidence type="ECO:0000313" key="4">
    <source>
        <dbReference type="EMBL" id="CAF3900578.1"/>
    </source>
</evidence>
<accession>A0A814T7S2</accession>
<protein>
    <submittedName>
        <fullName evidence="3">Uncharacterized protein</fullName>
    </submittedName>
</protein>
<dbReference type="EMBL" id="CAJOBA010018690">
    <property type="protein sequence ID" value="CAF3900578.1"/>
    <property type="molecule type" value="Genomic_DNA"/>
</dbReference>
<evidence type="ECO:0000256" key="1">
    <source>
        <dbReference type="SAM" id="Phobius"/>
    </source>
</evidence>
<dbReference type="EMBL" id="CAJNOK010010768">
    <property type="protein sequence ID" value="CAF1124270.1"/>
    <property type="molecule type" value="Genomic_DNA"/>
</dbReference>
<keyword evidence="1" id="KW-1133">Transmembrane helix</keyword>
<comment type="caution">
    <text evidence="3">The sequence shown here is derived from an EMBL/GenBank/DDBJ whole genome shotgun (WGS) entry which is preliminary data.</text>
</comment>
<organism evidence="3 6">
    <name type="scientific">Didymodactylos carnosus</name>
    <dbReference type="NCBI Taxonomy" id="1234261"/>
    <lineage>
        <taxon>Eukaryota</taxon>
        <taxon>Metazoa</taxon>
        <taxon>Spiralia</taxon>
        <taxon>Gnathifera</taxon>
        <taxon>Rotifera</taxon>
        <taxon>Eurotatoria</taxon>
        <taxon>Bdelloidea</taxon>
        <taxon>Philodinida</taxon>
        <taxon>Philodinidae</taxon>
        <taxon>Didymodactylos</taxon>
    </lineage>
</organism>
<evidence type="ECO:0000313" key="3">
    <source>
        <dbReference type="EMBL" id="CAF1158147.1"/>
    </source>
</evidence>
<reference evidence="3" key="1">
    <citation type="submission" date="2021-02" db="EMBL/GenBank/DDBJ databases">
        <authorList>
            <person name="Nowell W R."/>
        </authorList>
    </citation>
    <scope>NUCLEOTIDE SEQUENCE</scope>
</reference>
<proteinExistence type="predicted"/>
<name>A0A814T7S2_9BILA</name>
<gene>
    <name evidence="3" type="ORF">GPM918_LOCUS21535</name>
    <name evidence="2" type="ORF">OVA965_LOCUS20329</name>
    <name evidence="5" type="ORF">SRO942_LOCUS21532</name>
    <name evidence="4" type="ORF">TMI583_LOCUS20672</name>
</gene>
<keyword evidence="1" id="KW-0812">Transmembrane</keyword>
<dbReference type="EMBL" id="CAJOBC010007109">
    <property type="protein sequence ID" value="CAF3921555.1"/>
    <property type="molecule type" value="Genomic_DNA"/>
</dbReference>
<dbReference type="Proteomes" id="UP000682733">
    <property type="component" value="Unassembled WGS sequence"/>
</dbReference>
<dbReference type="Proteomes" id="UP000663829">
    <property type="component" value="Unassembled WGS sequence"/>
</dbReference>
<feature type="transmembrane region" description="Helical" evidence="1">
    <location>
        <begin position="20"/>
        <end position="41"/>
    </location>
</feature>
<keyword evidence="1" id="KW-0472">Membrane</keyword>
<evidence type="ECO:0000313" key="6">
    <source>
        <dbReference type="Proteomes" id="UP000663829"/>
    </source>
</evidence>
<dbReference type="Proteomes" id="UP000681722">
    <property type="component" value="Unassembled WGS sequence"/>
</dbReference>
<dbReference type="EMBL" id="CAJNOQ010007110">
    <property type="protein sequence ID" value="CAF1158147.1"/>
    <property type="molecule type" value="Genomic_DNA"/>
</dbReference>
<sequence>MDQAYIPGQNNTSALLYSDYIYLVYLFILSIFYAYYMALLLHDAAKQINDNELINEDYDRIPKLFWIRRTST</sequence>
<dbReference type="AlphaFoldDB" id="A0A814T7S2"/>
<dbReference type="Proteomes" id="UP000677228">
    <property type="component" value="Unassembled WGS sequence"/>
</dbReference>
<evidence type="ECO:0000313" key="5">
    <source>
        <dbReference type="EMBL" id="CAF3921555.1"/>
    </source>
</evidence>